<dbReference type="InterPro" id="IPR008952">
    <property type="entry name" value="Tetraspanin_EC2_sf"/>
</dbReference>
<evidence type="ECO:0000313" key="8">
    <source>
        <dbReference type="Proteomes" id="UP000014760"/>
    </source>
</evidence>
<evidence type="ECO:0000256" key="3">
    <source>
        <dbReference type="ARBA" id="ARBA00022989"/>
    </source>
</evidence>
<dbReference type="EnsemblMetazoa" id="CapteT215192">
    <property type="protein sequence ID" value="CapteP215192"/>
    <property type="gene ID" value="CapteG215192"/>
</dbReference>
<organism evidence="6">
    <name type="scientific">Capitella teleta</name>
    <name type="common">Polychaete worm</name>
    <dbReference type="NCBI Taxonomy" id="283909"/>
    <lineage>
        <taxon>Eukaryota</taxon>
        <taxon>Metazoa</taxon>
        <taxon>Spiralia</taxon>
        <taxon>Lophotrochozoa</taxon>
        <taxon>Annelida</taxon>
        <taxon>Polychaeta</taxon>
        <taxon>Sedentaria</taxon>
        <taxon>Scolecida</taxon>
        <taxon>Capitellidae</taxon>
        <taxon>Capitella</taxon>
    </lineage>
</organism>
<evidence type="ECO:0000256" key="1">
    <source>
        <dbReference type="ARBA" id="ARBA00004141"/>
    </source>
</evidence>
<name>R7TU55_CAPTE</name>
<proteinExistence type="predicted"/>
<feature type="transmembrane region" description="Helical" evidence="5">
    <location>
        <begin position="66"/>
        <end position="89"/>
    </location>
</feature>
<evidence type="ECO:0000313" key="6">
    <source>
        <dbReference type="EMBL" id="ELT94991.1"/>
    </source>
</evidence>
<evidence type="ECO:0000313" key="7">
    <source>
        <dbReference type="EnsemblMetazoa" id="CapteP215192"/>
    </source>
</evidence>
<dbReference type="Gene3D" id="1.10.1450.10">
    <property type="entry name" value="Tetraspanin"/>
    <property type="match status" value="1"/>
</dbReference>
<keyword evidence="3 5" id="KW-1133">Transmembrane helix</keyword>
<dbReference type="AlphaFoldDB" id="R7TU55"/>
<gene>
    <name evidence="6" type="ORF">CAPTEDRAFT_215192</name>
</gene>
<dbReference type="GO" id="GO:0016020">
    <property type="term" value="C:membrane"/>
    <property type="evidence" value="ECO:0007669"/>
    <property type="project" value="UniProtKB-SubCell"/>
</dbReference>
<evidence type="ECO:0000256" key="5">
    <source>
        <dbReference type="SAM" id="Phobius"/>
    </source>
</evidence>
<dbReference type="EMBL" id="AMQN01012027">
    <property type="status" value="NOT_ANNOTATED_CDS"/>
    <property type="molecule type" value="Genomic_DNA"/>
</dbReference>
<dbReference type="SUPFAM" id="SSF48652">
    <property type="entry name" value="Tetraspanin"/>
    <property type="match status" value="1"/>
</dbReference>
<feature type="transmembrane region" description="Helical" evidence="5">
    <location>
        <begin position="21"/>
        <end position="40"/>
    </location>
</feature>
<keyword evidence="8" id="KW-1185">Reference proteome</keyword>
<reference evidence="7" key="3">
    <citation type="submission" date="2015-06" db="UniProtKB">
        <authorList>
            <consortium name="EnsemblMetazoa"/>
        </authorList>
    </citation>
    <scope>IDENTIFICATION</scope>
</reference>
<evidence type="ECO:0000256" key="4">
    <source>
        <dbReference type="ARBA" id="ARBA00023136"/>
    </source>
</evidence>
<dbReference type="CDD" id="cd03127">
    <property type="entry name" value="tetraspanin_LEL"/>
    <property type="match status" value="1"/>
</dbReference>
<dbReference type="EMBL" id="KB309254">
    <property type="protein sequence ID" value="ELT94991.1"/>
    <property type="molecule type" value="Genomic_DNA"/>
</dbReference>
<reference evidence="8" key="1">
    <citation type="submission" date="2012-12" db="EMBL/GenBank/DDBJ databases">
        <authorList>
            <person name="Hellsten U."/>
            <person name="Grimwood J."/>
            <person name="Chapman J.A."/>
            <person name="Shapiro H."/>
            <person name="Aerts A."/>
            <person name="Otillar R.P."/>
            <person name="Terry A.Y."/>
            <person name="Boore J.L."/>
            <person name="Simakov O."/>
            <person name="Marletaz F."/>
            <person name="Cho S.-J."/>
            <person name="Edsinger-Gonzales E."/>
            <person name="Havlak P."/>
            <person name="Kuo D.-H."/>
            <person name="Larsson T."/>
            <person name="Lv J."/>
            <person name="Arendt D."/>
            <person name="Savage R."/>
            <person name="Osoegawa K."/>
            <person name="de Jong P."/>
            <person name="Lindberg D.R."/>
            <person name="Seaver E.C."/>
            <person name="Weisblat D.A."/>
            <person name="Putnam N.H."/>
            <person name="Grigoriev I.V."/>
            <person name="Rokhsar D.S."/>
        </authorList>
    </citation>
    <scope>NUCLEOTIDE SEQUENCE</scope>
    <source>
        <strain evidence="8">I ESC-2004</strain>
    </source>
</reference>
<feature type="transmembrane region" description="Helical" evidence="5">
    <location>
        <begin position="233"/>
        <end position="258"/>
    </location>
</feature>
<dbReference type="Proteomes" id="UP000014760">
    <property type="component" value="Unassembled WGS sequence"/>
</dbReference>
<keyword evidence="4 5" id="KW-0472">Membrane</keyword>
<comment type="subcellular location">
    <subcellularLocation>
        <location evidence="1">Membrane</location>
        <topology evidence="1">Multi-pass membrane protein</topology>
    </subcellularLocation>
</comment>
<protein>
    <recommendedName>
        <fullName evidence="9">Tetraspanin</fullName>
    </recommendedName>
</protein>
<dbReference type="OrthoDB" id="6134317at2759"/>
<sequence length="291" mass="32625">MAISHDGSVRRIKNLGYYANRVLSILVILLIVAGVLYWIYEEVVYKDLYLSNVFLAGDPKFHEARMILLIGYILTLAFLCMIQCCIQIAKDPHHQHIGPRRMVWCLSSTLCILVFVTAVALAAAFKGGSLLLLEDNMMHNITNEKYYTNFTAGELSSTGKGFNDIQRQLECCGVHGIEDYATFKDTYDMDAPYTCCPTTDSLTDCVAGNDSDIYRNGCYGVLAAGTTSMCKEIVIIGTIACVVIFVVTLLRLSLGYYYQKHKEHKRYAEVRALRLTKKDVDDVGEQQMTSI</sequence>
<evidence type="ECO:0008006" key="9">
    <source>
        <dbReference type="Google" id="ProtNLM"/>
    </source>
</evidence>
<keyword evidence="2 5" id="KW-0812">Transmembrane</keyword>
<feature type="transmembrane region" description="Helical" evidence="5">
    <location>
        <begin position="101"/>
        <end position="125"/>
    </location>
</feature>
<evidence type="ECO:0000256" key="2">
    <source>
        <dbReference type="ARBA" id="ARBA00022692"/>
    </source>
</evidence>
<dbReference type="InterPro" id="IPR018499">
    <property type="entry name" value="Tetraspanin/Peripherin"/>
</dbReference>
<dbReference type="HOGENOM" id="CLU_957264_0_0_1"/>
<reference evidence="6 8" key="2">
    <citation type="journal article" date="2013" name="Nature">
        <title>Insights into bilaterian evolution from three spiralian genomes.</title>
        <authorList>
            <person name="Simakov O."/>
            <person name="Marletaz F."/>
            <person name="Cho S.J."/>
            <person name="Edsinger-Gonzales E."/>
            <person name="Havlak P."/>
            <person name="Hellsten U."/>
            <person name="Kuo D.H."/>
            <person name="Larsson T."/>
            <person name="Lv J."/>
            <person name="Arendt D."/>
            <person name="Savage R."/>
            <person name="Osoegawa K."/>
            <person name="de Jong P."/>
            <person name="Grimwood J."/>
            <person name="Chapman J.A."/>
            <person name="Shapiro H."/>
            <person name="Aerts A."/>
            <person name="Otillar R.P."/>
            <person name="Terry A.Y."/>
            <person name="Boore J.L."/>
            <person name="Grigoriev I.V."/>
            <person name="Lindberg D.R."/>
            <person name="Seaver E.C."/>
            <person name="Weisblat D.A."/>
            <person name="Putnam N.H."/>
            <person name="Rokhsar D.S."/>
        </authorList>
    </citation>
    <scope>NUCLEOTIDE SEQUENCE</scope>
    <source>
        <strain evidence="6 8">I ESC-2004</strain>
    </source>
</reference>
<dbReference type="STRING" id="283909.R7TU55"/>
<accession>R7TU55</accession>
<dbReference type="Pfam" id="PF00335">
    <property type="entry name" value="Tetraspanin"/>
    <property type="match status" value="1"/>
</dbReference>